<evidence type="ECO:0000256" key="3">
    <source>
        <dbReference type="ARBA" id="ARBA00022723"/>
    </source>
</evidence>
<evidence type="ECO:0000256" key="6">
    <source>
        <dbReference type="SAM" id="Phobius"/>
    </source>
</evidence>
<dbReference type="CDD" id="cd05931">
    <property type="entry name" value="FAAL"/>
    <property type="match status" value="1"/>
</dbReference>
<dbReference type="InterPro" id="IPR042099">
    <property type="entry name" value="ANL_N_sf"/>
</dbReference>
<feature type="transmembrane region" description="Helical" evidence="6">
    <location>
        <begin position="76"/>
        <end position="94"/>
    </location>
</feature>
<evidence type="ECO:0000256" key="1">
    <source>
        <dbReference type="ARBA" id="ARBA00006432"/>
    </source>
</evidence>
<dbReference type="InterPro" id="IPR045851">
    <property type="entry name" value="AMP-bd_C_sf"/>
</dbReference>
<name>A0A238H3G6_9BURK</name>
<dbReference type="SUPFAM" id="SSF56801">
    <property type="entry name" value="Acetyl-CoA synthetase-like"/>
    <property type="match status" value="1"/>
</dbReference>
<keyword evidence="4" id="KW-0276">Fatty acid metabolism</keyword>
<evidence type="ECO:0000313" key="10">
    <source>
        <dbReference type="Proteomes" id="UP000198460"/>
    </source>
</evidence>
<dbReference type="InterPro" id="IPR000873">
    <property type="entry name" value="AMP-dep_synth/lig_dom"/>
</dbReference>
<dbReference type="EC" id="6.2.1.3" evidence="9"/>
<dbReference type="PROSITE" id="PS00455">
    <property type="entry name" value="AMP_BINDING"/>
    <property type="match status" value="1"/>
</dbReference>
<dbReference type="EMBL" id="FXAN01000044">
    <property type="protein sequence ID" value="SMF99748.1"/>
    <property type="molecule type" value="Genomic_DNA"/>
</dbReference>
<gene>
    <name evidence="9" type="ORF">BSIN_2934</name>
</gene>
<dbReference type="PANTHER" id="PTHR22754">
    <property type="entry name" value="DISCO-INTERACTING PROTEIN 2 DIP2 -RELATED"/>
    <property type="match status" value="1"/>
</dbReference>
<proteinExistence type="inferred from homology"/>
<feature type="domain" description="AMP-binding enzyme C-terminal" evidence="8">
    <location>
        <begin position="462"/>
        <end position="574"/>
    </location>
</feature>
<dbReference type="RefSeq" id="WP_089340171.1">
    <property type="nucleotide sequence ID" value="NZ_FXAN01000044.1"/>
</dbReference>
<keyword evidence="3" id="KW-0479">Metal-binding</keyword>
<evidence type="ECO:0000256" key="5">
    <source>
        <dbReference type="ARBA" id="ARBA00023098"/>
    </source>
</evidence>
<dbReference type="GO" id="GO:0046872">
    <property type="term" value="F:metal ion binding"/>
    <property type="evidence" value="ECO:0007669"/>
    <property type="project" value="UniProtKB-KW"/>
</dbReference>
<feature type="domain" description="AMP-dependent synthetase/ligase" evidence="7">
    <location>
        <begin position="15"/>
        <end position="417"/>
    </location>
</feature>
<evidence type="ECO:0000256" key="4">
    <source>
        <dbReference type="ARBA" id="ARBA00022832"/>
    </source>
</evidence>
<dbReference type="Proteomes" id="UP000198460">
    <property type="component" value="Unassembled WGS sequence"/>
</dbReference>
<keyword evidence="2 9" id="KW-0436">Ligase</keyword>
<comment type="similarity">
    <text evidence="1">Belongs to the ATP-dependent AMP-binding enzyme family.</text>
</comment>
<reference evidence="9 10" key="1">
    <citation type="submission" date="2017-04" db="EMBL/GenBank/DDBJ databases">
        <authorList>
            <person name="Afonso C.L."/>
            <person name="Miller P.J."/>
            <person name="Scott M.A."/>
            <person name="Spackman E."/>
            <person name="Goraichik I."/>
            <person name="Dimitrov K.M."/>
            <person name="Suarez D.L."/>
            <person name="Swayne D.E."/>
        </authorList>
    </citation>
    <scope>NUCLEOTIDE SEQUENCE [LARGE SCALE GENOMIC DNA]</scope>
    <source>
        <strain evidence="9">LMG 28154</strain>
    </source>
</reference>
<dbReference type="AlphaFoldDB" id="A0A238H3G6"/>
<dbReference type="Gene3D" id="3.40.50.12780">
    <property type="entry name" value="N-terminal domain of ligase-like"/>
    <property type="match status" value="1"/>
</dbReference>
<dbReference type="InterPro" id="IPR025110">
    <property type="entry name" value="AMP-bd_C"/>
</dbReference>
<evidence type="ECO:0000259" key="7">
    <source>
        <dbReference type="Pfam" id="PF00501"/>
    </source>
</evidence>
<accession>A0A238H3G6</accession>
<dbReference type="GO" id="GO:0004467">
    <property type="term" value="F:long-chain fatty acid-CoA ligase activity"/>
    <property type="evidence" value="ECO:0007669"/>
    <property type="project" value="UniProtKB-EC"/>
</dbReference>
<keyword evidence="6" id="KW-0472">Membrane</keyword>
<evidence type="ECO:0000259" key="8">
    <source>
        <dbReference type="Pfam" id="PF23024"/>
    </source>
</evidence>
<dbReference type="PANTHER" id="PTHR22754:SF32">
    <property type="entry name" value="DISCO-INTERACTING PROTEIN 2"/>
    <property type="match status" value="1"/>
</dbReference>
<dbReference type="InterPro" id="IPR040097">
    <property type="entry name" value="FAAL/FAAC"/>
</dbReference>
<evidence type="ECO:0000313" key="9">
    <source>
        <dbReference type="EMBL" id="SMF99748.1"/>
    </source>
</evidence>
<keyword evidence="6" id="KW-1133">Transmembrane helix</keyword>
<dbReference type="GO" id="GO:0070566">
    <property type="term" value="F:adenylyltransferase activity"/>
    <property type="evidence" value="ECO:0007669"/>
    <property type="project" value="TreeGrafter"/>
</dbReference>
<dbReference type="Pfam" id="PF23024">
    <property type="entry name" value="AMP-dom_DIP2-like"/>
    <property type="match status" value="1"/>
</dbReference>
<evidence type="ECO:0000256" key="2">
    <source>
        <dbReference type="ARBA" id="ARBA00022598"/>
    </source>
</evidence>
<dbReference type="GO" id="GO:0006633">
    <property type="term" value="P:fatty acid biosynthetic process"/>
    <property type="evidence" value="ECO:0007669"/>
    <property type="project" value="TreeGrafter"/>
</dbReference>
<sequence length="587" mass="64486">MADEQRYASLVDVLAQKARDQPADRAYVFVDDSGAEQQALTFAELDALAGKLAVRLAGAAPSGERALLAFPPGLEFIVAFFACLKAGLIAVPIMPPKQTRMRDATRSIVLDCAPALCLSTEKLAASLTQVLTDTAVSPPAVMTIELDEVRAAQRPEPCAISFLQPITRESLAFLQYTSGSTSSPKGVQVSHGNLLANLQMILETFRNDRYSTYVSWVPLYHDMGLILNVLQALYAGALCVLLAPVAFMQRPLAWIRAIDRYRAQIAGAPNFAFDLCVERLKKDALDGIDLSCWRVAFNGAEPVRADTLDNFAKAFELFGFRRESLYPCYGMAEATLLISGGMPGSGAVTRPVSAAALSDGRVLPPRSADDTKRLVGCGRVLRAEEIAIVDPVAFTRVEQNRTGEIWVRGPHVSRGYWNRPDANVHTFDAHIHGEARGRWLRTGDLGCVDSAGELYITGRLKDLVIIRGVNHYPQDIELTVERSHPALRTHCNAAFSVMLDQQEVLVVVQEVERTWRNNLDFDELIGDIRQALVQQHELFAHDIALIRPGTIPKTTSGKIRRALTKELWLSGALERVNGTLTNSQIDD</sequence>
<protein>
    <submittedName>
        <fullName evidence="9">Long-chain-fatty-acid--CoA ligase</fullName>
        <ecNumber evidence="9">6.2.1.3</ecNumber>
    </submittedName>
</protein>
<feature type="transmembrane region" description="Helical" evidence="6">
    <location>
        <begin position="225"/>
        <end position="247"/>
    </location>
</feature>
<keyword evidence="5" id="KW-0443">Lipid metabolism</keyword>
<dbReference type="Pfam" id="PF00501">
    <property type="entry name" value="AMP-binding"/>
    <property type="match status" value="1"/>
</dbReference>
<dbReference type="GO" id="GO:0071766">
    <property type="term" value="P:Actinobacterium-type cell wall biogenesis"/>
    <property type="evidence" value="ECO:0007669"/>
    <property type="project" value="UniProtKB-ARBA"/>
</dbReference>
<dbReference type="Gene3D" id="3.30.300.30">
    <property type="match status" value="1"/>
</dbReference>
<dbReference type="FunFam" id="3.40.50.12780:FF:000013">
    <property type="entry name" value="Long-chain-fatty-acid--AMP ligase FadD32"/>
    <property type="match status" value="1"/>
</dbReference>
<keyword evidence="6" id="KW-0812">Transmembrane</keyword>
<organism evidence="9 10">
    <name type="scientific">Burkholderia singularis</name>
    <dbReference type="NCBI Taxonomy" id="1503053"/>
    <lineage>
        <taxon>Bacteria</taxon>
        <taxon>Pseudomonadati</taxon>
        <taxon>Pseudomonadota</taxon>
        <taxon>Betaproteobacteria</taxon>
        <taxon>Burkholderiales</taxon>
        <taxon>Burkholderiaceae</taxon>
        <taxon>Burkholderia</taxon>
        <taxon>pseudomallei group</taxon>
    </lineage>
</organism>
<dbReference type="GO" id="GO:0005886">
    <property type="term" value="C:plasma membrane"/>
    <property type="evidence" value="ECO:0007669"/>
    <property type="project" value="TreeGrafter"/>
</dbReference>
<dbReference type="InterPro" id="IPR020845">
    <property type="entry name" value="AMP-binding_CS"/>
</dbReference>